<dbReference type="AlphaFoldDB" id="A2ZEH3"/>
<evidence type="ECO:0000313" key="2">
    <source>
        <dbReference type="EMBL" id="EAY81007.1"/>
    </source>
</evidence>
<protein>
    <submittedName>
        <fullName evidence="2">Uncharacterized protein</fullName>
    </submittedName>
</protein>
<reference evidence="2 3" key="1">
    <citation type="journal article" date="2005" name="PLoS Biol.">
        <title>The genomes of Oryza sativa: a history of duplications.</title>
        <authorList>
            <person name="Yu J."/>
            <person name="Wang J."/>
            <person name="Lin W."/>
            <person name="Li S."/>
            <person name="Li H."/>
            <person name="Zhou J."/>
            <person name="Ni P."/>
            <person name="Dong W."/>
            <person name="Hu S."/>
            <person name="Zeng C."/>
            <person name="Zhang J."/>
            <person name="Zhang Y."/>
            <person name="Li R."/>
            <person name="Xu Z."/>
            <person name="Li S."/>
            <person name="Li X."/>
            <person name="Zheng H."/>
            <person name="Cong L."/>
            <person name="Lin L."/>
            <person name="Yin J."/>
            <person name="Geng J."/>
            <person name="Li G."/>
            <person name="Shi J."/>
            <person name="Liu J."/>
            <person name="Lv H."/>
            <person name="Li J."/>
            <person name="Wang J."/>
            <person name="Deng Y."/>
            <person name="Ran L."/>
            <person name="Shi X."/>
            <person name="Wang X."/>
            <person name="Wu Q."/>
            <person name="Li C."/>
            <person name="Ren X."/>
            <person name="Wang J."/>
            <person name="Wang X."/>
            <person name="Li D."/>
            <person name="Liu D."/>
            <person name="Zhang X."/>
            <person name="Ji Z."/>
            <person name="Zhao W."/>
            <person name="Sun Y."/>
            <person name="Zhang Z."/>
            <person name="Bao J."/>
            <person name="Han Y."/>
            <person name="Dong L."/>
            <person name="Ji J."/>
            <person name="Chen P."/>
            <person name="Wu S."/>
            <person name="Liu J."/>
            <person name="Xiao Y."/>
            <person name="Bu D."/>
            <person name="Tan J."/>
            <person name="Yang L."/>
            <person name="Ye C."/>
            <person name="Zhang J."/>
            <person name="Xu J."/>
            <person name="Zhou Y."/>
            <person name="Yu Y."/>
            <person name="Zhang B."/>
            <person name="Zhuang S."/>
            <person name="Wei H."/>
            <person name="Liu B."/>
            <person name="Lei M."/>
            <person name="Yu H."/>
            <person name="Li Y."/>
            <person name="Xu H."/>
            <person name="Wei S."/>
            <person name="He X."/>
            <person name="Fang L."/>
            <person name="Zhang Z."/>
            <person name="Zhang Y."/>
            <person name="Huang X."/>
            <person name="Su Z."/>
            <person name="Tong W."/>
            <person name="Li J."/>
            <person name="Tong Z."/>
            <person name="Li S."/>
            <person name="Ye J."/>
            <person name="Wang L."/>
            <person name="Fang L."/>
            <person name="Lei T."/>
            <person name="Chen C."/>
            <person name="Chen H."/>
            <person name="Xu Z."/>
            <person name="Li H."/>
            <person name="Huang H."/>
            <person name="Zhang F."/>
            <person name="Xu H."/>
            <person name="Li N."/>
            <person name="Zhao C."/>
            <person name="Li S."/>
            <person name="Dong L."/>
            <person name="Huang Y."/>
            <person name="Li L."/>
            <person name="Xi Y."/>
            <person name="Qi Q."/>
            <person name="Li W."/>
            <person name="Zhang B."/>
            <person name="Hu W."/>
            <person name="Zhang Y."/>
            <person name="Tian X."/>
            <person name="Jiao Y."/>
            <person name="Liang X."/>
            <person name="Jin J."/>
            <person name="Gao L."/>
            <person name="Zheng W."/>
            <person name="Hao B."/>
            <person name="Liu S."/>
            <person name="Wang W."/>
            <person name="Yuan L."/>
            <person name="Cao M."/>
            <person name="McDermott J."/>
            <person name="Samudrala R."/>
            <person name="Wang J."/>
            <person name="Wong G.K."/>
            <person name="Yang H."/>
        </authorList>
    </citation>
    <scope>NUCLEOTIDE SEQUENCE [LARGE SCALE GENOMIC DNA]</scope>
    <source>
        <strain evidence="3">cv. 93-11</strain>
    </source>
</reference>
<name>A2ZEH3_ORYSI</name>
<dbReference type="STRING" id="39946.A2ZEH3"/>
<dbReference type="EMBL" id="CM000136">
    <property type="protein sequence ID" value="EAY81007.1"/>
    <property type="molecule type" value="Genomic_DNA"/>
</dbReference>
<comment type="similarity">
    <text evidence="1">Belongs to the UDP-glycosyltransferase family.</text>
</comment>
<evidence type="ECO:0000256" key="1">
    <source>
        <dbReference type="ARBA" id="ARBA00009995"/>
    </source>
</evidence>
<dbReference type="HOGENOM" id="CLU_001724_4_1_1"/>
<dbReference type="GO" id="GO:0035251">
    <property type="term" value="F:UDP-glucosyltransferase activity"/>
    <property type="evidence" value="ECO:0007669"/>
    <property type="project" value="TreeGrafter"/>
</dbReference>
<sequence>MASDGSSKKLRVVLIPFFATSHIGPFTDFAVRLAAAWPDAVEATLAVTPANVPVVRSLLERHGPAGAGSVAIATYPFPAVDGLPAGVENLSKAAPGDAWRINAVADDEALMRPAQESLVRELRPDVIVTDAHFFWNAGLADELGVPCVQFYAIGAFSTIAMAHLVGAVKEGAKENANSGPSAYFGVVVNTFLDLEAEYCEMYTRDKHAKRAYFVGPVSPAPPPLPASGESPCLDWLSSKPSRSVVYLCFGSLTHVSDTQLDELALGL</sequence>
<proteinExistence type="inferred from homology"/>
<dbReference type="Proteomes" id="UP000007015">
    <property type="component" value="Chromosome 11"/>
</dbReference>
<accession>A2ZEH3</accession>
<dbReference type="PANTHER" id="PTHR48047">
    <property type="entry name" value="GLYCOSYLTRANSFERASE"/>
    <property type="match status" value="1"/>
</dbReference>
<dbReference type="PANTHER" id="PTHR48047:SF19">
    <property type="entry name" value="GLYCOSYLTRANSFERASE"/>
    <property type="match status" value="1"/>
</dbReference>
<gene>
    <name evidence="2" type="ORF">OsI_36190</name>
</gene>
<dbReference type="Gramene" id="BGIOSGA033953-TA">
    <property type="protein sequence ID" value="BGIOSGA033953-PA"/>
    <property type="gene ID" value="BGIOSGA033953"/>
</dbReference>
<dbReference type="OMA" id="VANHELQ"/>
<keyword evidence="3" id="KW-1185">Reference proteome</keyword>
<dbReference type="Gene3D" id="3.40.50.2000">
    <property type="entry name" value="Glycogen Phosphorylase B"/>
    <property type="match status" value="1"/>
</dbReference>
<organism evidence="2 3">
    <name type="scientific">Oryza sativa subsp. indica</name>
    <name type="common">Rice</name>
    <dbReference type="NCBI Taxonomy" id="39946"/>
    <lineage>
        <taxon>Eukaryota</taxon>
        <taxon>Viridiplantae</taxon>
        <taxon>Streptophyta</taxon>
        <taxon>Embryophyta</taxon>
        <taxon>Tracheophyta</taxon>
        <taxon>Spermatophyta</taxon>
        <taxon>Magnoliopsida</taxon>
        <taxon>Liliopsida</taxon>
        <taxon>Poales</taxon>
        <taxon>Poaceae</taxon>
        <taxon>BOP clade</taxon>
        <taxon>Oryzoideae</taxon>
        <taxon>Oryzeae</taxon>
        <taxon>Oryzinae</taxon>
        <taxon>Oryza</taxon>
        <taxon>Oryza sativa</taxon>
    </lineage>
</organism>
<dbReference type="SUPFAM" id="SSF53756">
    <property type="entry name" value="UDP-Glycosyltransferase/glycogen phosphorylase"/>
    <property type="match status" value="1"/>
</dbReference>
<evidence type="ECO:0000313" key="3">
    <source>
        <dbReference type="Proteomes" id="UP000007015"/>
    </source>
</evidence>